<dbReference type="Pfam" id="PF20668">
    <property type="entry name" value="DUF6815"/>
    <property type="match status" value="1"/>
</dbReference>
<name>A0A095ZHT7_9CORY</name>
<feature type="domain" description="DUF6815" evidence="1">
    <location>
        <begin position="227"/>
        <end position="326"/>
    </location>
</feature>
<dbReference type="eggNOG" id="COG0189">
    <property type="taxonomic scope" value="Bacteria"/>
</dbReference>
<dbReference type="InterPro" id="IPR049212">
    <property type="entry name" value="DUF6815"/>
</dbReference>
<sequence>MHKSIVVFEVEGGSDKYFDGHRRDTMPIVNAIREAGWSAEVVYYRPEWKDDLYTYVSENFDGYISRVNPGNIPGGERGYFELLTSLSVAGLVGMSTPGEMMAYGAKDALVKLKGTDLVPSDTAAYYDVEAFHSTFPTSLSYGERVLKQNRGSTGSGIWRVRIADEEVAANVAPGTPLPLDTKLKCTEAVDNHTETRELGEFMDFCDQYIIGDNGMLVDMRFMPRITEGEIRILLVGPHPVFVVHKKPAEGGDAFSATLFSGAKYTYNKPEEWQDLIDMFAEARPVIAENLGGDNIPLIWTADFMLADGEDGGDTYVLGEINCSCVGFTSELDMGIQELVAQEAIKRVVEKFGDA</sequence>
<dbReference type="Proteomes" id="UP000029548">
    <property type="component" value="Unassembled WGS sequence"/>
</dbReference>
<dbReference type="EMBL" id="JRNE01000025">
    <property type="protein sequence ID" value="KGF18212.1"/>
    <property type="molecule type" value="Genomic_DNA"/>
</dbReference>
<organism evidence="3 4">
    <name type="scientific">Corynebacterium freneyi DNF00450</name>
    <dbReference type="NCBI Taxonomy" id="1287475"/>
    <lineage>
        <taxon>Bacteria</taxon>
        <taxon>Bacillati</taxon>
        <taxon>Actinomycetota</taxon>
        <taxon>Actinomycetes</taxon>
        <taxon>Mycobacteriales</taxon>
        <taxon>Corynebacteriaceae</taxon>
        <taxon>Corynebacterium</taxon>
    </lineage>
</organism>
<gene>
    <name evidence="2" type="ORF">HMPREF1650_02295</name>
    <name evidence="3" type="ORF">HMPREF1650_02370</name>
</gene>
<proteinExistence type="predicted"/>
<dbReference type="AlphaFoldDB" id="A0A095ZHT7"/>
<evidence type="ECO:0000313" key="3">
    <source>
        <dbReference type="EMBL" id="KGF18212.1"/>
    </source>
</evidence>
<accession>A0A095ZHT7</accession>
<dbReference type="RefSeq" id="WP_035120420.1">
    <property type="nucleotide sequence ID" value="NZ_JRNE01000025.1"/>
</dbReference>
<evidence type="ECO:0000313" key="2">
    <source>
        <dbReference type="EMBL" id="KGF18200.1"/>
    </source>
</evidence>
<comment type="caution">
    <text evidence="3">The sequence shown here is derived from an EMBL/GenBank/DDBJ whole genome shotgun (WGS) entry which is preliminary data.</text>
</comment>
<protein>
    <recommendedName>
        <fullName evidence="1">DUF6815 domain-containing protein</fullName>
    </recommendedName>
</protein>
<dbReference type="SUPFAM" id="SSF56059">
    <property type="entry name" value="Glutathione synthetase ATP-binding domain-like"/>
    <property type="match status" value="1"/>
</dbReference>
<dbReference type="EMBL" id="JRNE01000025">
    <property type="protein sequence ID" value="KGF18200.1"/>
    <property type="molecule type" value="Genomic_DNA"/>
</dbReference>
<reference evidence="3 4" key="1">
    <citation type="submission" date="2014-07" db="EMBL/GenBank/DDBJ databases">
        <authorList>
            <person name="McCorrison J."/>
            <person name="Sanka R."/>
            <person name="Torralba M."/>
            <person name="Gillis M."/>
            <person name="Haft D.H."/>
            <person name="Methe B."/>
            <person name="Sutton G."/>
            <person name="Nelson K.E."/>
        </authorList>
    </citation>
    <scope>NUCLEOTIDE SEQUENCE [LARGE SCALE GENOMIC DNA]</scope>
    <source>
        <strain evidence="3 4">DNF00450</strain>
    </source>
</reference>
<evidence type="ECO:0000259" key="1">
    <source>
        <dbReference type="Pfam" id="PF20668"/>
    </source>
</evidence>
<evidence type="ECO:0000313" key="4">
    <source>
        <dbReference type="Proteomes" id="UP000029548"/>
    </source>
</evidence>
<dbReference type="NCBIfam" id="NF033816">
    <property type="entry name" value="Cj0069_fam"/>
    <property type="match status" value="1"/>
</dbReference>